<keyword evidence="1" id="KW-0812">Transmembrane</keyword>
<name>A0AA97FBT6_9EURY</name>
<organism evidence="2 3">
    <name type="scientific">Methanochimaera problematica</name>
    <dbReference type="NCBI Taxonomy" id="2609417"/>
    <lineage>
        <taxon>Archaea</taxon>
        <taxon>Methanobacteriati</taxon>
        <taxon>Methanobacteriota</taxon>
        <taxon>Stenosarchaea group</taxon>
        <taxon>Methanomicrobia</taxon>
        <taxon>Methanomicrobiales</taxon>
        <taxon>Methanomicrobiaceae</taxon>
        <taxon>Methanochimaera</taxon>
    </lineage>
</organism>
<dbReference type="Pfam" id="PF09826">
    <property type="entry name" value="Beta_propel"/>
    <property type="match status" value="1"/>
</dbReference>
<reference evidence="2 3" key="1">
    <citation type="submission" date="2019-09" db="EMBL/GenBank/DDBJ databases">
        <title>The complete genome of Methanoplanus sp. FWC-SCC4.</title>
        <authorList>
            <person name="Chen S.-C."/>
            <person name="Zhou Y.-Z."/>
            <person name="Lai M.-C."/>
        </authorList>
    </citation>
    <scope>NUCLEOTIDE SEQUENCE [LARGE SCALE GENOMIC DNA]</scope>
    <source>
        <strain evidence="2 3">FWC-SCC4</strain>
    </source>
</reference>
<dbReference type="EMBL" id="CP043875">
    <property type="protein sequence ID" value="WOF15363.1"/>
    <property type="molecule type" value="Genomic_DNA"/>
</dbReference>
<dbReference type="InterPro" id="IPR019198">
    <property type="entry name" value="Beta_propeller_containing"/>
</dbReference>
<dbReference type="GeneID" id="85228710"/>
<dbReference type="KEGG" id="mefw:F1737_01030"/>
<dbReference type="InterPro" id="IPR014441">
    <property type="entry name" value="UCP006425_b-propeller"/>
</dbReference>
<sequence length="667" mass="75305">MDEDTHFKIFISLIVIGAAIVAGIFAYAIFFYEGDPAYDSDEIIKVSTEEELESFLNTYQKKHEYSPLDYLGGGFLTTQKSQEVVYATGDTAPVPMEAPPVTPAPTLVPTSAPVVIPDSEYASDYSTTNIQVEDVDEADFVKNDNKYIYIVKNKHLIITDAYPAKDAEIVFDGRIEGIRAHDIFLNNDRLVVFGENRTEEWRTPKGSAAPVLFTNINTNAWIYNIKDRKNPEILYTIELPGDYENARMIGNFVYAITQKSVNRYEENLIPAVKVNGVVADRADIWCPPIGEYNYVMYTATSFDLKNPKPQSESFLMGWSNTFYMSKDNIYMAYSRHTPYEEPVFTGETDNTGDIRLKTVIHRFSVDKGDIKYAATGLVPGRLLNQWSMDEYDKNLRAATTTDISGGEGPNRYNNVYVLNPGLEIIGKLEYIAPDEKIYSARFMGDLLYLVTFKQIDPFFVIDLSNPKQPGILGELKIPGYSDYLHPYDKNHIIGIGRSTEENKWGGVSAAGLKIALFDVTDLNNPGLVDSVEIGEAGTESPVLRDHRAFLFDIHKNILVLPVYEVTKIPVENSRYPDSYSRGTWNGAYVFGINPDSGFELKGKIEQSKAGNTYWYTNDMIQRSLFMDNVIYTISNERIIMSSMLKPEQKINEIILPKDGEVFYGYNV</sequence>
<feature type="transmembrane region" description="Helical" evidence="1">
    <location>
        <begin position="9"/>
        <end position="32"/>
    </location>
</feature>
<dbReference type="RefSeq" id="WP_317136933.1">
    <property type="nucleotide sequence ID" value="NZ_CP043875.1"/>
</dbReference>
<dbReference type="PIRSF" id="PIRSF006425">
    <property type="entry name" value="UCP006425_WD40"/>
    <property type="match status" value="1"/>
</dbReference>
<protein>
    <recommendedName>
        <fullName evidence="4">Copper amine oxidase</fullName>
    </recommendedName>
</protein>
<accession>A0AA97FBT6</accession>
<gene>
    <name evidence="2" type="ORF">F1737_01030</name>
</gene>
<dbReference type="AlphaFoldDB" id="A0AA97FBT6"/>
<keyword evidence="3" id="KW-1185">Reference proteome</keyword>
<proteinExistence type="predicted"/>
<dbReference type="Proteomes" id="UP001301797">
    <property type="component" value="Chromosome"/>
</dbReference>
<evidence type="ECO:0000313" key="3">
    <source>
        <dbReference type="Proteomes" id="UP001301797"/>
    </source>
</evidence>
<evidence type="ECO:0000313" key="2">
    <source>
        <dbReference type="EMBL" id="WOF15363.1"/>
    </source>
</evidence>
<keyword evidence="1" id="KW-1133">Transmembrane helix</keyword>
<evidence type="ECO:0000256" key="1">
    <source>
        <dbReference type="SAM" id="Phobius"/>
    </source>
</evidence>
<evidence type="ECO:0008006" key="4">
    <source>
        <dbReference type="Google" id="ProtNLM"/>
    </source>
</evidence>
<keyword evidence="1" id="KW-0472">Membrane</keyword>